<evidence type="ECO:0000313" key="3">
    <source>
        <dbReference type="Proteomes" id="UP000318422"/>
    </source>
</evidence>
<keyword evidence="1 2" id="KW-0378">Hydrolase</keyword>
<protein>
    <submittedName>
        <fullName evidence="2">D-(-)-3-hydroxybutyrate oligomer hydrolase</fullName>
    </submittedName>
</protein>
<dbReference type="GO" id="GO:0005615">
    <property type="term" value="C:extracellular space"/>
    <property type="evidence" value="ECO:0007669"/>
    <property type="project" value="InterPro"/>
</dbReference>
<dbReference type="PROSITE" id="PS51257">
    <property type="entry name" value="PROKAR_LIPOPROTEIN"/>
    <property type="match status" value="1"/>
</dbReference>
<dbReference type="Pfam" id="PF10605">
    <property type="entry name" value="3HBOH"/>
    <property type="match status" value="1"/>
</dbReference>
<dbReference type="AlphaFoldDB" id="A0A4Y4CWJ6"/>
<organism evidence="2 3">
    <name type="scientific">Zoogloea ramigera</name>
    <dbReference type="NCBI Taxonomy" id="350"/>
    <lineage>
        <taxon>Bacteria</taxon>
        <taxon>Pseudomonadati</taxon>
        <taxon>Pseudomonadota</taxon>
        <taxon>Betaproteobacteria</taxon>
        <taxon>Rhodocyclales</taxon>
        <taxon>Zoogloeaceae</taxon>
        <taxon>Zoogloea</taxon>
    </lineage>
</organism>
<proteinExistence type="predicted"/>
<accession>A0A4Y4CWJ6</accession>
<keyword evidence="3" id="KW-1185">Reference proteome</keyword>
<dbReference type="InterPro" id="IPR016582">
    <property type="entry name" value="OHBut_olig_hydro_put"/>
</dbReference>
<name>A0A4Y4CWJ6_ZOORA</name>
<reference evidence="2 3" key="1">
    <citation type="submission" date="2019-06" db="EMBL/GenBank/DDBJ databases">
        <title>Whole genome shotgun sequence of Zoogloea ramigera NBRC 15342.</title>
        <authorList>
            <person name="Hosoyama A."/>
            <person name="Uohara A."/>
            <person name="Ohji S."/>
            <person name="Ichikawa N."/>
        </authorList>
    </citation>
    <scope>NUCLEOTIDE SEQUENCE [LARGE SCALE GENOMIC DNA]</scope>
    <source>
        <strain evidence="2 3">NBRC 15342</strain>
    </source>
</reference>
<gene>
    <name evidence="2" type="ORF">ZRA01_09930</name>
</gene>
<dbReference type="GO" id="GO:0019605">
    <property type="term" value="P:butyrate metabolic process"/>
    <property type="evidence" value="ECO:0007669"/>
    <property type="project" value="InterPro"/>
</dbReference>
<evidence type="ECO:0000256" key="1">
    <source>
        <dbReference type="ARBA" id="ARBA00022801"/>
    </source>
</evidence>
<sequence length="883" mass="90503">MDKHFRLRALTLAVSGALILAACGGGEGSASALSGTAAEGLAIANATLTARDAVGNTRSTTTDASGNYSLDTAGLRFPLMLQITGSKGVWHALVSTDDTGRTANVNNATDSVALLALGLGSSAALQNAFTNGSFREVSAARIAEADARLLDALEQELGTRPASLRSARFTPATDDSPGDETDRLLTLVGTRPQGAGFATYNLMPENVWADSYTAQTYDGSSDDLLTAGLGKTGLASATAPAYANAAAPTAAELRRNAIYNNYRALVDANKGTGGYGSLYGPNIDTRGADTLGEGKIAGLEAIAYSGDRSGKRKAVLMVQVPASFNPAQPCIVTATSSGSRGIYGAIGTAGEWGLKHGCAVAYTDKGSGNGMHDLARDTVNLLDGTVAGASQAGKHAHFSAGLSATERDAFNQSFPSRIAYKHAHSRQNPERDWGRNTLDAVAFAFYVLNEKYATADASGKKPRLIRPANTLVIASSASNGAGAALMAAEQDKLGLIDGVAVSEPQIQPKSLGSLAIKQGSTTVSTAGKPLLDYFTYANLYQPCAALAATGSPGAAFIAGYATNRCTALKAKGLLSGADTAAQATEALQKLHAYGWSAEHDVFHASHHALATPSIVVTYLNTYGRFSVTDNVCGFSFATTAPAGTVTATSAAVQAGIFAVGNGVPPTGGINLVYNDASGGAKRDVLAVSPSTGLADAALDGALCARALVTGSDPVSGAALTGTLLAQSERVRQGIREVQADGRLGGKPTIIVSGRSDTLIPVNHASRAYYAMSRQADGAASRLHYYEVTNAQHFDAFIDNAALPGYDTRLVPLHVYFNQGMDLMYAHLKNGAALPASQVVRTTPRGGTAGSAPDISATNLPPIAATPAGADSIAFSNGVLAVPE</sequence>
<dbReference type="Proteomes" id="UP000318422">
    <property type="component" value="Unassembled WGS sequence"/>
</dbReference>
<dbReference type="EMBL" id="BJNV01000011">
    <property type="protein sequence ID" value="GEC94920.1"/>
    <property type="molecule type" value="Genomic_DNA"/>
</dbReference>
<evidence type="ECO:0000313" key="2">
    <source>
        <dbReference type="EMBL" id="GEC94920.1"/>
    </source>
</evidence>
<comment type="caution">
    <text evidence="2">The sequence shown here is derived from an EMBL/GenBank/DDBJ whole genome shotgun (WGS) entry which is preliminary data.</text>
</comment>
<dbReference type="RefSeq" id="WP_218028655.1">
    <property type="nucleotide sequence ID" value="NZ_BJNV01000011.1"/>
</dbReference>
<dbReference type="GO" id="GO:0047989">
    <property type="term" value="F:hydroxybutyrate-dimer hydrolase activity"/>
    <property type="evidence" value="ECO:0007669"/>
    <property type="project" value="InterPro"/>
</dbReference>